<dbReference type="EMBL" id="JZWS01000115">
    <property type="protein sequence ID" value="KJR78398.1"/>
    <property type="molecule type" value="Genomic_DNA"/>
</dbReference>
<organism evidence="1">
    <name type="scientific">Candidatus Aramenus sulfurataquae</name>
    <dbReference type="NCBI Taxonomy" id="1326980"/>
    <lineage>
        <taxon>Archaea</taxon>
        <taxon>Thermoproteota</taxon>
        <taxon>Thermoprotei</taxon>
        <taxon>Sulfolobales</taxon>
        <taxon>Sulfolobaceae</taxon>
        <taxon>Candidatus Aramenus</taxon>
    </lineage>
</organism>
<dbReference type="AlphaFoldDB" id="A0A0F2LLE6"/>
<evidence type="ECO:0000313" key="2">
    <source>
        <dbReference type="EMBL" id="MCL7344818.1"/>
    </source>
</evidence>
<name>A0A0F2LLE6_9CREN</name>
<reference evidence="2" key="2">
    <citation type="submission" date="2022-05" db="EMBL/GenBank/DDBJ databases">
        <title>Metagenome Sequencing of an Archaeal-Dominated Microbial Community from a Hot Spring at the Los Azufres Geothermal Field, Mexico.</title>
        <authorList>
            <person name="Marin-Paredes R."/>
            <person name="Martinez-Romero E."/>
            <person name="Servin-Garciduenas L.E."/>
        </authorList>
    </citation>
    <scope>NUCLEOTIDE SEQUENCE</scope>
    <source>
        <strain evidence="2">AZ1-454</strain>
    </source>
</reference>
<accession>A0A0F2LLE6</accession>
<protein>
    <submittedName>
        <fullName evidence="1">Uncharacterized protein</fullName>
    </submittedName>
</protein>
<reference evidence="1" key="1">
    <citation type="submission" date="2015-03" db="EMBL/GenBank/DDBJ databases">
        <title>Metagenome Sequencing of an Archaeal-Dominated Microbial Community from a Hot Spring at the Los Azufres Geothermal Field, Mexico.</title>
        <authorList>
            <person name="Servin-Garciduenas L.E."/>
            <person name="Martinez-Romero E."/>
        </authorList>
    </citation>
    <scope>NUCLEOTIDE SEQUENCE [LARGE SCALE GENOMIC DNA]</scope>
    <source>
        <strain evidence="1">AZ1-454</strain>
    </source>
</reference>
<proteinExistence type="predicted"/>
<evidence type="ECO:0000313" key="1">
    <source>
        <dbReference type="EMBL" id="KJR78398.1"/>
    </source>
</evidence>
<sequence>MEKEFKGLKKLEISDKEVARLIRGEGQALIEFMLNTSDLVNVVKRGKVALLEDGNSWYLVVSIFLCS</sequence>
<comment type="caution">
    <text evidence="1">The sequence shown here is derived from an EMBL/GenBank/DDBJ whole genome shotgun (WGS) entry which is preliminary data.</text>
</comment>
<dbReference type="EMBL" id="JZWS02000046">
    <property type="protein sequence ID" value="MCL7344818.1"/>
    <property type="molecule type" value="Genomic_DNA"/>
</dbReference>
<gene>
    <name evidence="2" type="ORF">TQ35_009640</name>
    <name evidence="1" type="ORF">TQ35_07490</name>
</gene>